<evidence type="ECO:0000313" key="15">
    <source>
        <dbReference type="EMBL" id="PIZ41634.1"/>
    </source>
</evidence>
<keyword evidence="6 13" id="KW-0963">Cytoplasm</keyword>
<evidence type="ECO:0000256" key="4">
    <source>
        <dbReference type="ARBA" id="ARBA00012961"/>
    </source>
</evidence>
<gene>
    <name evidence="13" type="primary">gmk</name>
    <name evidence="15" type="ORF">COY37_02040</name>
</gene>
<evidence type="ECO:0000256" key="11">
    <source>
        <dbReference type="ARBA" id="ARBA00030128"/>
    </source>
</evidence>
<dbReference type="Gene3D" id="3.40.50.300">
    <property type="entry name" value="P-loop containing nucleotide triphosphate hydrolases"/>
    <property type="match status" value="1"/>
</dbReference>
<dbReference type="SMART" id="SM00072">
    <property type="entry name" value="GuKc"/>
    <property type="match status" value="1"/>
</dbReference>
<evidence type="ECO:0000256" key="9">
    <source>
        <dbReference type="ARBA" id="ARBA00022777"/>
    </source>
</evidence>
<evidence type="ECO:0000256" key="1">
    <source>
        <dbReference type="ARBA" id="ARBA00003531"/>
    </source>
</evidence>
<comment type="similarity">
    <text evidence="3 13">Belongs to the guanylate kinase family.</text>
</comment>
<evidence type="ECO:0000256" key="12">
    <source>
        <dbReference type="ARBA" id="ARBA00048594"/>
    </source>
</evidence>
<dbReference type="InterPro" id="IPR027417">
    <property type="entry name" value="P-loop_NTPase"/>
</dbReference>
<evidence type="ECO:0000313" key="16">
    <source>
        <dbReference type="Proteomes" id="UP000230956"/>
    </source>
</evidence>
<dbReference type="EC" id="2.7.4.8" evidence="4 13"/>
<evidence type="ECO:0000256" key="8">
    <source>
        <dbReference type="ARBA" id="ARBA00022741"/>
    </source>
</evidence>
<dbReference type="SUPFAM" id="SSF52540">
    <property type="entry name" value="P-loop containing nucleoside triphosphate hydrolases"/>
    <property type="match status" value="1"/>
</dbReference>
<dbReference type="PANTHER" id="PTHR23117">
    <property type="entry name" value="GUANYLATE KINASE-RELATED"/>
    <property type="match status" value="1"/>
</dbReference>
<dbReference type="Proteomes" id="UP000230956">
    <property type="component" value="Unassembled WGS sequence"/>
</dbReference>
<organism evidence="15 16">
    <name type="scientific">Candidatus Aquicultor secundus</name>
    <dbReference type="NCBI Taxonomy" id="1973895"/>
    <lineage>
        <taxon>Bacteria</taxon>
        <taxon>Bacillati</taxon>
        <taxon>Actinomycetota</taxon>
        <taxon>Candidatus Aquicultoria</taxon>
        <taxon>Candidatus Aquicultorales</taxon>
        <taxon>Candidatus Aquicultoraceae</taxon>
        <taxon>Candidatus Aquicultor</taxon>
    </lineage>
</organism>
<dbReference type="HAMAP" id="MF_00328">
    <property type="entry name" value="Guanylate_kinase"/>
    <property type="match status" value="1"/>
</dbReference>
<dbReference type="InterPro" id="IPR017665">
    <property type="entry name" value="Guanylate_kinase"/>
</dbReference>
<protein>
    <recommendedName>
        <fullName evidence="5 13">Guanylate kinase</fullName>
        <ecNumber evidence="4 13">2.7.4.8</ecNumber>
    </recommendedName>
    <alternativeName>
        <fullName evidence="11 13">GMP kinase</fullName>
    </alternativeName>
</protein>
<evidence type="ECO:0000256" key="10">
    <source>
        <dbReference type="ARBA" id="ARBA00022840"/>
    </source>
</evidence>
<dbReference type="InterPro" id="IPR008145">
    <property type="entry name" value="GK/Ca_channel_bsu"/>
</dbReference>
<name>A0A2M7T9V2_9ACTN</name>
<dbReference type="PROSITE" id="PS00856">
    <property type="entry name" value="GUANYLATE_KINASE_1"/>
    <property type="match status" value="1"/>
</dbReference>
<dbReference type="Gene3D" id="3.30.63.10">
    <property type="entry name" value="Guanylate Kinase phosphate binding domain"/>
    <property type="match status" value="1"/>
</dbReference>
<dbReference type="GO" id="GO:0005829">
    <property type="term" value="C:cytosol"/>
    <property type="evidence" value="ECO:0007669"/>
    <property type="project" value="TreeGrafter"/>
</dbReference>
<dbReference type="PROSITE" id="PS50052">
    <property type="entry name" value="GUANYLATE_KINASE_2"/>
    <property type="match status" value="1"/>
</dbReference>
<comment type="subcellular location">
    <subcellularLocation>
        <location evidence="2 13">Cytoplasm</location>
    </subcellularLocation>
</comment>
<dbReference type="EMBL" id="PFNG01000049">
    <property type="protein sequence ID" value="PIZ41634.1"/>
    <property type="molecule type" value="Genomic_DNA"/>
</dbReference>
<keyword evidence="10 13" id="KW-0067">ATP-binding</keyword>
<dbReference type="FunFam" id="3.30.63.10:FF:000005">
    <property type="entry name" value="Guanylate kinase"/>
    <property type="match status" value="1"/>
</dbReference>
<evidence type="ECO:0000256" key="5">
    <source>
        <dbReference type="ARBA" id="ARBA00016296"/>
    </source>
</evidence>
<evidence type="ECO:0000256" key="6">
    <source>
        <dbReference type="ARBA" id="ARBA00022490"/>
    </source>
</evidence>
<accession>A0A2M7T9V2</accession>
<dbReference type="AlphaFoldDB" id="A0A2M7T9V2"/>
<keyword evidence="9 13" id="KW-0418">Kinase</keyword>
<dbReference type="CDD" id="cd00071">
    <property type="entry name" value="GMPK"/>
    <property type="match status" value="1"/>
</dbReference>
<dbReference type="NCBIfam" id="TIGR03263">
    <property type="entry name" value="guanyl_kin"/>
    <property type="match status" value="1"/>
</dbReference>
<dbReference type="InterPro" id="IPR008144">
    <property type="entry name" value="Guanylate_kin-like_dom"/>
</dbReference>
<feature type="binding site" evidence="13">
    <location>
        <begin position="12"/>
        <end position="19"/>
    </location>
    <ligand>
        <name>ATP</name>
        <dbReference type="ChEBI" id="CHEBI:30616"/>
    </ligand>
</feature>
<dbReference type="GO" id="GO:0004385">
    <property type="term" value="F:GMP kinase activity"/>
    <property type="evidence" value="ECO:0007669"/>
    <property type="project" value="UniProtKB-UniRule"/>
</dbReference>
<dbReference type="PANTHER" id="PTHR23117:SF13">
    <property type="entry name" value="GUANYLATE KINASE"/>
    <property type="match status" value="1"/>
</dbReference>
<dbReference type="InterPro" id="IPR020590">
    <property type="entry name" value="Guanylate_kinase_CS"/>
</dbReference>
<feature type="domain" description="Guanylate kinase-like" evidence="14">
    <location>
        <begin position="5"/>
        <end position="183"/>
    </location>
</feature>
<sequence>MDSDPKVFVISGPSGAGKGTLTDELLKRVPSLTRSVSATTRKPRPGEVNGVDYYFLDEDEFKDRIFQGGFLEWAMVHGNYYGTLKSVVKEEFSSGKDVVMVIDVQGAASIKEKMPEAVLIFIEPPSIAELVQRLKLRNTETTAELQERLKNAETEMGLAGNYDYVVINDDVERAVDELVGIVKAEKRANKSEGDN</sequence>
<keyword evidence="7 13" id="KW-0808">Transferase</keyword>
<reference evidence="16" key="1">
    <citation type="submission" date="2017-09" db="EMBL/GenBank/DDBJ databases">
        <title>Depth-based differentiation of microbial function through sediment-hosted aquifers and enrichment of novel symbionts in the deep terrestrial subsurface.</title>
        <authorList>
            <person name="Probst A.J."/>
            <person name="Ladd B."/>
            <person name="Jarett J.K."/>
            <person name="Geller-Mcgrath D.E."/>
            <person name="Sieber C.M.K."/>
            <person name="Emerson J.B."/>
            <person name="Anantharaman K."/>
            <person name="Thomas B.C."/>
            <person name="Malmstrom R."/>
            <person name="Stieglmeier M."/>
            <person name="Klingl A."/>
            <person name="Woyke T."/>
            <person name="Ryan C.M."/>
            <person name="Banfield J.F."/>
        </authorList>
    </citation>
    <scope>NUCLEOTIDE SEQUENCE [LARGE SCALE GENOMIC DNA]</scope>
</reference>
<keyword evidence="8 13" id="KW-0547">Nucleotide-binding</keyword>
<dbReference type="GO" id="GO:0005524">
    <property type="term" value="F:ATP binding"/>
    <property type="evidence" value="ECO:0007669"/>
    <property type="project" value="UniProtKB-UniRule"/>
</dbReference>
<evidence type="ECO:0000259" key="14">
    <source>
        <dbReference type="PROSITE" id="PS50052"/>
    </source>
</evidence>
<proteinExistence type="inferred from homology"/>
<evidence type="ECO:0000256" key="3">
    <source>
        <dbReference type="ARBA" id="ARBA00005790"/>
    </source>
</evidence>
<comment type="caution">
    <text evidence="15">The sequence shown here is derived from an EMBL/GenBank/DDBJ whole genome shotgun (WGS) entry which is preliminary data.</text>
</comment>
<comment type="function">
    <text evidence="1 13">Essential for recycling GMP and indirectly, cGMP.</text>
</comment>
<evidence type="ECO:0000256" key="13">
    <source>
        <dbReference type="HAMAP-Rule" id="MF_00328"/>
    </source>
</evidence>
<dbReference type="Pfam" id="PF00625">
    <property type="entry name" value="Guanylate_kin"/>
    <property type="match status" value="1"/>
</dbReference>
<evidence type="ECO:0000256" key="7">
    <source>
        <dbReference type="ARBA" id="ARBA00022679"/>
    </source>
</evidence>
<comment type="catalytic activity">
    <reaction evidence="12 13">
        <text>GMP + ATP = GDP + ADP</text>
        <dbReference type="Rhea" id="RHEA:20780"/>
        <dbReference type="ChEBI" id="CHEBI:30616"/>
        <dbReference type="ChEBI" id="CHEBI:58115"/>
        <dbReference type="ChEBI" id="CHEBI:58189"/>
        <dbReference type="ChEBI" id="CHEBI:456216"/>
        <dbReference type="EC" id="2.7.4.8"/>
    </reaction>
</comment>
<dbReference type="RefSeq" id="WP_286678466.1">
    <property type="nucleotide sequence ID" value="NZ_MNXI01000085.1"/>
</dbReference>
<evidence type="ECO:0000256" key="2">
    <source>
        <dbReference type="ARBA" id="ARBA00004496"/>
    </source>
</evidence>